<name>A0AAW0G509_9APHY</name>
<dbReference type="Gene3D" id="3.80.10.10">
    <property type="entry name" value="Ribonuclease Inhibitor"/>
    <property type="match status" value="1"/>
</dbReference>
<dbReference type="EMBL" id="JASBNA010000017">
    <property type="protein sequence ID" value="KAK7686240.1"/>
    <property type="molecule type" value="Genomic_DNA"/>
</dbReference>
<organism evidence="1 2">
    <name type="scientific">Cerrena zonata</name>
    <dbReference type="NCBI Taxonomy" id="2478898"/>
    <lineage>
        <taxon>Eukaryota</taxon>
        <taxon>Fungi</taxon>
        <taxon>Dikarya</taxon>
        <taxon>Basidiomycota</taxon>
        <taxon>Agaricomycotina</taxon>
        <taxon>Agaricomycetes</taxon>
        <taxon>Polyporales</taxon>
        <taxon>Cerrenaceae</taxon>
        <taxon>Cerrena</taxon>
    </lineage>
</organism>
<dbReference type="SUPFAM" id="SSF52047">
    <property type="entry name" value="RNI-like"/>
    <property type="match status" value="1"/>
</dbReference>
<dbReference type="Proteomes" id="UP001385951">
    <property type="component" value="Unassembled WGS sequence"/>
</dbReference>
<gene>
    <name evidence="1" type="ORF">QCA50_010460</name>
</gene>
<evidence type="ECO:0000313" key="1">
    <source>
        <dbReference type="EMBL" id="KAK7686240.1"/>
    </source>
</evidence>
<keyword evidence="2" id="KW-1185">Reference proteome</keyword>
<comment type="caution">
    <text evidence="1">The sequence shown here is derived from an EMBL/GenBank/DDBJ whole genome shotgun (WGS) entry which is preliminary data.</text>
</comment>
<reference evidence="1 2" key="1">
    <citation type="submission" date="2022-09" db="EMBL/GenBank/DDBJ databases">
        <authorList>
            <person name="Palmer J.M."/>
        </authorList>
    </citation>
    <scope>NUCLEOTIDE SEQUENCE [LARGE SCALE GENOMIC DNA]</scope>
    <source>
        <strain evidence="1 2">DSM 7382</strain>
    </source>
</reference>
<sequence>MPASGVPMSRLDQEAPLHANQIPMLYAELWDSIVDEVAQTPLTSEYTYSARKHDLGNCALVCKGWLYRSRQNLFCSIQLRNPQDIQDLIMILDQLSLSRRNVHHLDILHKTPYNPVQLSLKLSVFTALKSLNILYVNFPLPVASSIDYVPPGPSGLRRLALYGVLFRTFSTFTSLVEAFPRLTHLIWHNSSAAITPEGDIWVPPDEEVTRRQLLPRLNTVKLIRGGTDYVSRVPFYQWISFSPVFASLTSLTLKSEDELRPRPYRFLAPEAASALLQRRGDTLHKLKLNVYLFDRYWLSNIFSGLRSCTSLQKFSIPITHWDSSQVLLIDQALQHLRSPSLTRLSFSFQWSSPTDQGERSRGIALGTILDDRLSDDSFSNLKEVTIRMRICMEIPSDLDIAQYFPRTYRRGILRLKIE</sequence>
<dbReference type="InterPro" id="IPR032675">
    <property type="entry name" value="LRR_dom_sf"/>
</dbReference>
<dbReference type="AlphaFoldDB" id="A0AAW0G509"/>
<evidence type="ECO:0000313" key="2">
    <source>
        <dbReference type="Proteomes" id="UP001385951"/>
    </source>
</evidence>
<accession>A0AAW0G509</accession>
<evidence type="ECO:0008006" key="3">
    <source>
        <dbReference type="Google" id="ProtNLM"/>
    </source>
</evidence>
<protein>
    <recommendedName>
        <fullName evidence="3">F-box domain-containing protein</fullName>
    </recommendedName>
</protein>
<proteinExistence type="predicted"/>